<feature type="region of interest" description="Disordered" evidence="1">
    <location>
        <begin position="32"/>
        <end position="57"/>
    </location>
</feature>
<protein>
    <submittedName>
        <fullName evidence="2">Uncharacterized protein</fullName>
    </submittedName>
</protein>
<dbReference type="Proteomes" id="UP000321367">
    <property type="component" value="Unassembled WGS sequence"/>
</dbReference>
<evidence type="ECO:0000313" key="2">
    <source>
        <dbReference type="EMBL" id="TXD93957.1"/>
    </source>
</evidence>
<dbReference type="AlphaFoldDB" id="A0A5C6ZT40"/>
<dbReference type="OrthoDB" id="1448678at2"/>
<sequence>MQKNNHIKALFFLGIFSLLLLHQVVPHWHHQNEVEHSHKAVAHSESHSHHHDTDKKDSTKKEFLDLFLDIHVHSIASNEVLLTQENSINQIKVKRAVNIPTFIDSYNISLNYDDKAEKIALYHPPNNYFNKYRSSLHLRGPPSLG</sequence>
<dbReference type="EMBL" id="VORY01000007">
    <property type="protein sequence ID" value="TXD93957.1"/>
    <property type="molecule type" value="Genomic_DNA"/>
</dbReference>
<proteinExistence type="predicted"/>
<dbReference type="RefSeq" id="WP_146932092.1">
    <property type="nucleotide sequence ID" value="NZ_CBCSHZ010000006.1"/>
</dbReference>
<organism evidence="2 3">
    <name type="scientific">Gillisia hiemivivida</name>
    <dbReference type="NCBI Taxonomy" id="291190"/>
    <lineage>
        <taxon>Bacteria</taxon>
        <taxon>Pseudomonadati</taxon>
        <taxon>Bacteroidota</taxon>
        <taxon>Flavobacteriia</taxon>
        <taxon>Flavobacteriales</taxon>
        <taxon>Flavobacteriaceae</taxon>
        <taxon>Gillisia</taxon>
    </lineage>
</organism>
<evidence type="ECO:0000313" key="3">
    <source>
        <dbReference type="Proteomes" id="UP000321367"/>
    </source>
</evidence>
<accession>A0A5C6ZT40</accession>
<reference evidence="2 3" key="1">
    <citation type="submission" date="2019-08" db="EMBL/GenBank/DDBJ databases">
        <title>Genome sequence of Gillisia hiemivivida IC154 (type strain).</title>
        <authorList>
            <person name="Bowman J.P."/>
        </authorList>
    </citation>
    <scope>NUCLEOTIDE SEQUENCE [LARGE SCALE GENOMIC DNA]</scope>
    <source>
        <strain evidence="2 3">IC154</strain>
    </source>
</reference>
<name>A0A5C6ZT40_9FLAO</name>
<comment type="caution">
    <text evidence="2">The sequence shown here is derived from an EMBL/GenBank/DDBJ whole genome shotgun (WGS) entry which is preliminary data.</text>
</comment>
<gene>
    <name evidence="2" type="ORF">ES724_08530</name>
</gene>
<keyword evidence="3" id="KW-1185">Reference proteome</keyword>
<evidence type="ECO:0000256" key="1">
    <source>
        <dbReference type="SAM" id="MobiDB-lite"/>
    </source>
</evidence>